<accession>A0A336M8Y8</accession>
<dbReference type="VEuPathDB" id="VectorBase:CSON006914"/>
<feature type="chain" id="PRO_5033778391" evidence="1">
    <location>
        <begin position="21"/>
        <end position="237"/>
    </location>
</feature>
<dbReference type="Gene3D" id="3.15.10.30">
    <property type="entry name" value="Haemolymph juvenile hormone binding protein"/>
    <property type="match status" value="1"/>
</dbReference>
<evidence type="ECO:0000313" key="2">
    <source>
        <dbReference type="EMBL" id="SSX02131.1"/>
    </source>
</evidence>
<dbReference type="SMART" id="SM00700">
    <property type="entry name" value="JHBP"/>
    <property type="match status" value="1"/>
</dbReference>
<dbReference type="PANTHER" id="PTHR11008:SF39">
    <property type="entry name" value="CIRCADIAN CLOCK-CONTROLLED PROTEIN-LIKE PROTEIN"/>
    <property type="match status" value="1"/>
</dbReference>
<dbReference type="Pfam" id="PF06585">
    <property type="entry name" value="JHBP"/>
    <property type="match status" value="1"/>
</dbReference>
<dbReference type="AlphaFoldDB" id="A0A336M8Y8"/>
<organism evidence="3">
    <name type="scientific">Culicoides sonorensis</name>
    <name type="common">Biting midge</name>
    <dbReference type="NCBI Taxonomy" id="179676"/>
    <lineage>
        <taxon>Eukaryota</taxon>
        <taxon>Metazoa</taxon>
        <taxon>Ecdysozoa</taxon>
        <taxon>Arthropoda</taxon>
        <taxon>Hexapoda</taxon>
        <taxon>Insecta</taxon>
        <taxon>Pterygota</taxon>
        <taxon>Neoptera</taxon>
        <taxon>Endopterygota</taxon>
        <taxon>Diptera</taxon>
        <taxon>Nematocera</taxon>
        <taxon>Chironomoidea</taxon>
        <taxon>Ceratopogonidae</taxon>
        <taxon>Ceratopogoninae</taxon>
        <taxon>Culicoides</taxon>
        <taxon>Monoculicoides</taxon>
    </lineage>
</organism>
<name>A0A336M8Y8_CULSO</name>
<dbReference type="EMBL" id="UFQT01000259">
    <property type="protein sequence ID" value="SSX22508.1"/>
    <property type="molecule type" value="Genomic_DNA"/>
</dbReference>
<reference evidence="3" key="2">
    <citation type="submission" date="2018-07" db="EMBL/GenBank/DDBJ databases">
        <authorList>
            <person name="Quirk P.G."/>
            <person name="Krulwich T.A."/>
        </authorList>
    </citation>
    <scope>NUCLEOTIDE SEQUENCE</scope>
</reference>
<dbReference type="InterPro" id="IPR038606">
    <property type="entry name" value="To_sf"/>
</dbReference>
<sequence>MKYYIKYFLIQLLFNNVIVTFSLLPSSIKPCPRSDVASFDNCLSETLNKIKPNLASGNFGKGFTVPKFEPLYVAAVSIDTPELNINMTEASVTGSANFKLTSIKSDLENLQFDIGLLNPSLSIQSKYRLHHQFRSIGDAKLNIDSLAVSNDEIEKGNGTDRILLRKISNNFINSNPSFIIKQIEPSMETAFREYLSNMIMTLFEDNMVFFLGHPSRVIIVKTKKIDFFIELHYVPIK</sequence>
<dbReference type="InterPro" id="IPR010562">
    <property type="entry name" value="Haemolymph_juvenile_hormone-bd"/>
</dbReference>
<evidence type="ECO:0000256" key="1">
    <source>
        <dbReference type="SAM" id="SignalP"/>
    </source>
</evidence>
<dbReference type="PANTHER" id="PTHR11008">
    <property type="entry name" value="PROTEIN TAKEOUT-LIKE PROTEIN"/>
    <property type="match status" value="1"/>
</dbReference>
<dbReference type="GO" id="GO:0005615">
    <property type="term" value="C:extracellular space"/>
    <property type="evidence" value="ECO:0007669"/>
    <property type="project" value="TreeGrafter"/>
</dbReference>
<evidence type="ECO:0000313" key="3">
    <source>
        <dbReference type="EMBL" id="SSX22508.1"/>
    </source>
</evidence>
<keyword evidence="1" id="KW-0732">Signal</keyword>
<reference evidence="2" key="1">
    <citation type="submission" date="2018-04" db="EMBL/GenBank/DDBJ databases">
        <authorList>
            <person name="Go L.Y."/>
            <person name="Mitchell J.A."/>
        </authorList>
    </citation>
    <scope>NUCLEOTIDE SEQUENCE</scope>
    <source>
        <tissue evidence="2">Whole organism</tissue>
    </source>
</reference>
<dbReference type="EMBL" id="UFQS01000259">
    <property type="protein sequence ID" value="SSX02131.1"/>
    <property type="molecule type" value="Genomic_DNA"/>
</dbReference>
<proteinExistence type="predicted"/>
<gene>
    <name evidence="3" type="primary">CSON006914</name>
</gene>
<feature type="signal peptide" evidence="1">
    <location>
        <begin position="1"/>
        <end position="20"/>
    </location>
</feature>
<protein>
    <submittedName>
        <fullName evidence="3">CSON006914 protein</fullName>
    </submittedName>
</protein>